<keyword evidence="5 10" id="KW-0472">Membrane</keyword>
<comment type="catalytic activity">
    <reaction evidence="9 10">
        <text>L-cysteinyl-[protein] + hexadecanoyl-CoA = S-hexadecanoyl-L-cysteinyl-[protein] + CoA</text>
        <dbReference type="Rhea" id="RHEA:36683"/>
        <dbReference type="Rhea" id="RHEA-COMP:10131"/>
        <dbReference type="Rhea" id="RHEA-COMP:11032"/>
        <dbReference type="ChEBI" id="CHEBI:29950"/>
        <dbReference type="ChEBI" id="CHEBI:57287"/>
        <dbReference type="ChEBI" id="CHEBI:57379"/>
        <dbReference type="ChEBI" id="CHEBI:74151"/>
        <dbReference type="EC" id="2.3.1.225"/>
    </reaction>
</comment>
<proteinExistence type="inferred from homology"/>
<keyword evidence="8 10" id="KW-0012">Acyltransferase</keyword>
<keyword evidence="7" id="KW-0449">Lipoprotein</keyword>
<dbReference type="Pfam" id="PF01529">
    <property type="entry name" value="DHHC"/>
    <property type="match status" value="1"/>
</dbReference>
<evidence type="ECO:0000256" key="4">
    <source>
        <dbReference type="ARBA" id="ARBA00022989"/>
    </source>
</evidence>
<feature type="compositionally biased region" description="Basic and acidic residues" evidence="11">
    <location>
        <begin position="333"/>
        <end position="346"/>
    </location>
</feature>
<evidence type="ECO:0000256" key="5">
    <source>
        <dbReference type="ARBA" id="ARBA00023136"/>
    </source>
</evidence>
<comment type="domain">
    <text evidence="10">The DHHC domain is required for palmitoyltransferase activity.</text>
</comment>
<sequence length="346" mass="38963">MTDKEKKAFTQWPGTNKFYCSGRIMMGPDNHRAFITFFLILCPEIVYIASPSVYFIKEHDNPGPFLVNLFFTILSLFFLYRCATKNPGFIPKQKPPFAWGPSGALTIQELMEDSFKPKEVPCEGNLVRLKYCVTCNIIRPPRASHCSDCGVCVEKFDHHCPWLGNCVAKRNYREFIAFLISTSMLDISTMGFCIYHIADVWTGEGSGTSAFASAMQQTGPSVALLLYGFLAFWFVVGLTMFHMYLLFTGQSTHEKIKGNFKIMGENPYHRGNYINNCMKVIYGPTPPQHFNLRAPAAKREDHIELSHSKLAMVAGANNNEEKAAGTISPSEIHIVRENSPDGHDSR</sequence>
<dbReference type="PANTHER" id="PTHR22883">
    <property type="entry name" value="ZINC FINGER DHHC DOMAIN CONTAINING PROTEIN"/>
    <property type="match status" value="1"/>
</dbReference>
<evidence type="ECO:0000256" key="2">
    <source>
        <dbReference type="ARBA" id="ARBA00022679"/>
    </source>
</evidence>
<feature type="transmembrane region" description="Helical" evidence="10">
    <location>
        <begin position="175"/>
        <end position="198"/>
    </location>
</feature>
<protein>
    <recommendedName>
        <fullName evidence="10">Palmitoyltransferase</fullName>
        <ecNumber evidence="10">2.3.1.225</ecNumber>
    </recommendedName>
</protein>
<feature type="transmembrane region" description="Helical" evidence="10">
    <location>
        <begin position="33"/>
        <end position="56"/>
    </location>
</feature>
<feature type="region of interest" description="Disordered" evidence="11">
    <location>
        <begin position="322"/>
        <end position="346"/>
    </location>
</feature>
<gene>
    <name evidence="13" type="ORF">BSTOLATCC_MIC3830</name>
</gene>
<evidence type="ECO:0000256" key="9">
    <source>
        <dbReference type="ARBA" id="ARBA00048048"/>
    </source>
</evidence>
<evidence type="ECO:0000256" key="7">
    <source>
        <dbReference type="ARBA" id="ARBA00023288"/>
    </source>
</evidence>
<evidence type="ECO:0000313" key="13">
    <source>
        <dbReference type="EMBL" id="CAG9311541.1"/>
    </source>
</evidence>
<comment type="caution">
    <text evidence="13">The sequence shown here is derived from an EMBL/GenBank/DDBJ whole genome shotgun (WGS) entry which is preliminary data.</text>
</comment>
<dbReference type="InterPro" id="IPR001594">
    <property type="entry name" value="Palmitoyltrfase_DHHC"/>
</dbReference>
<dbReference type="InterPro" id="IPR039859">
    <property type="entry name" value="PFA4/ZDH16/20/ERF2-like"/>
</dbReference>
<dbReference type="GO" id="GO:0006612">
    <property type="term" value="P:protein targeting to membrane"/>
    <property type="evidence" value="ECO:0007669"/>
    <property type="project" value="TreeGrafter"/>
</dbReference>
<dbReference type="GO" id="GO:0005794">
    <property type="term" value="C:Golgi apparatus"/>
    <property type="evidence" value="ECO:0007669"/>
    <property type="project" value="TreeGrafter"/>
</dbReference>
<dbReference type="Proteomes" id="UP001162131">
    <property type="component" value="Unassembled WGS sequence"/>
</dbReference>
<comment type="subcellular location">
    <subcellularLocation>
        <location evidence="1">Endomembrane system</location>
        <topology evidence="1">Multi-pass membrane protein</topology>
    </subcellularLocation>
</comment>
<evidence type="ECO:0000256" key="8">
    <source>
        <dbReference type="ARBA" id="ARBA00023315"/>
    </source>
</evidence>
<dbReference type="EMBL" id="CAJZBQ010000004">
    <property type="protein sequence ID" value="CAG9311541.1"/>
    <property type="molecule type" value="Genomic_DNA"/>
</dbReference>
<comment type="similarity">
    <text evidence="10">Belongs to the DHHC palmitoyltransferase family.</text>
</comment>
<feature type="transmembrane region" description="Helical" evidence="10">
    <location>
        <begin position="224"/>
        <end position="247"/>
    </location>
</feature>
<dbReference type="AlphaFoldDB" id="A0AAU9IDU4"/>
<keyword evidence="14" id="KW-1185">Reference proteome</keyword>
<feature type="domain" description="Palmitoyltransferase DHHC" evidence="12">
    <location>
        <begin position="129"/>
        <end position="258"/>
    </location>
</feature>
<dbReference type="PROSITE" id="PS50216">
    <property type="entry name" value="DHHC"/>
    <property type="match status" value="1"/>
</dbReference>
<keyword evidence="3 10" id="KW-0812">Transmembrane</keyword>
<keyword evidence="2 10" id="KW-0808">Transferase</keyword>
<dbReference type="GO" id="GO:0005783">
    <property type="term" value="C:endoplasmic reticulum"/>
    <property type="evidence" value="ECO:0007669"/>
    <property type="project" value="TreeGrafter"/>
</dbReference>
<accession>A0AAU9IDU4</accession>
<dbReference type="GO" id="GO:0019706">
    <property type="term" value="F:protein-cysteine S-palmitoyltransferase activity"/>
    <property type="evidence" value="ECO:0007669"/>
    <property type="project" value="UniProtKB-EC"/>
</dbReference>
<evidence type="ECO:0000256" key="10">
    <source>
        <dbReference type="RuleBase" id="RU079119"/>
    </source>
</evidence>
<evidence type="ECO:0000256" key="6">
    <source>
        <dbReference type="ARBA" id="ARBA00023139"/>
    </source>
</evidence>
<dbReference type="PANTHER" id="PTHR22883:SF43">
    <property type="entry name" value="PALMITOYLTRANSFERASE APP"/>
    <property type="match status" value="1"/>
</dbReference>
<evidence type="ECO:0000259" key="12">
    <source>
        <dbReference type="Pfam" id="PF01529"/>
    </source>
</evidence>
<evidence type="ECO:0000256" key="3">
    <source>
        <dbReference type="ARBA" id="ARBA00022692"/>
    </source>
</evidence>
<dbReference type="EC" id="2.3.1.225" evidence="10"/>
<keyword evidence="6" id="KW-0564">Palmitate</keyword>
<feature type="transmembrane region" description="Helical" evidence="10">
    <location>
        <begin position="62"/>
        <end position="80"/>
    </location>
</feature>
<reference evidence="13" key="1">
    <citation type="submission" date="2021-09" db="EMBL/GenBank/DDBJ databases">
        <authorList>
            <consortium name="AG Swart"/>
            <person name="Singh M."/>
            <person name="Singh A."/>
            <person name="Seah K."/>
            <person name="Emmerich C."/>
        </authorList>
    </citation>
    <scope>NUCLEOTIDE SEQUENCE</scope>
    <source>
        <strain evidence="13">ATCC30299</strain>
    </source>
</reference>
<evidence type="ECO:0000256" key="11">
    <source>
        <dbReference type="SAM" id="MobiDB-lite"/>
    </source>
</evidence>
<evidence type="ECO:0000313" key="14">
    <source>
        <dbReference type="Proteomes" id="UP001162131"/>
    </source>
</evidence>
<organism evidence="13 14">
    <name type="scientific">Blepharisma stoltei</name>
    <dbReference type="NCBI Taxonomy" id="1481888"/>
    <lineage>
        <taxon>Eukaryota</taxon>
        <taxon>Sar</taxon>
        <taxon>Alveolata</taxon>
        <taxon>Ciliophora</taxon>
        <taxon>Postciliodesmatophora</taxon>
        <taxon>Heterotrichea</taxon>
        <taxon>Heterotrichida</taxon>
        <taxon>Blepharismidae</taxon>
        <taxon>Blepharisma</taxon>
    </lineage>
</organism>
<name>A0AAU9IDU4_9CILI</name>
<keyword evidence="4 10" id="KW-1133">Transmembrane helix</keyword>
<evidence type="ECO:0000256" key="1">
    <source>
        <dbReference type="ARBA" id="ARBA00004127"/>
    </source>
</evidence>